<dbReference type="AlphaFoldDB" id="A0A4Z2HTB8"/>
<sequence>MSDNSSTGSSTNSWTLLSPEEAAVENVGPVDDGTESLGDVPSLSEDVTGAAASDIPVETVLSEEGHQVCQETSPDSGEGPIPSSPTRMSPLPSDLIDRLDLDLESQPPVIHDIVTSSPSDNEHLGATPFVTNMDSGPLLDMAAADFLTAEPEERCSAPPPAETHAAAERVPDASADFGPSSAFAAEPEVDVDIETLTATAPPSCVDAVDDESAEPPSQVPESLGTESPINDSPAPETVGPVEAEEKEEEEVEEEAVEEVAAAVEKEEMELPETVTQYEREQEEGEEDDEEEGGGMGCTYRNMYDDLCMRNQAVKLEISERESVSIQYQLTEIPQMKQ</sequence>
<evidence type="ECO:0000313" key="2">
    <source>
        <dbReference type="EMBL" id="TNN68998.1"/>
    </source>
</evidence>
<feature type="compositionally biased region" description="Acidic residues" evidence="1">
    <location>
        <begin position="280"/>
        <end position="292"/>
    </location>
</feature>
<evidence type="ECO:0000256" key="1">
    <source>
        <dbReference type="SAM" id="MobiDB-lite"/>
    </source>
</evidence>
<protein>
    <submittedName>
        <fullName evidence="2">Uncharacterized protein</fullName>
    </submittedName>
</protein>
<name>A0A4Z2HTB8_9TELE</name>
<gene>
    <name evidence="2" type="ORF">EYF80_020859</name>
</gene>
<dbReference type="OrthoDB" id="8947092at2759"/>
<dbReference type="EMBL" id="SRLO01000182">
    <property type="protein sequence ID" value="TNN68998.1"/>
    <property type="molecule type" value="Genomic_DNA"/>
</dbReference>
<feature type="compositionally biased region" description="Acidic residues" evidence="1">
    <location>
        <begin position="242"/>
        <end position="257"/>
    </location>
</feature>
<feature type="region of interest" description="Disordered" evidence="1">
    <location>
        <begin position="1"/>
        <end position="93"/>
    </location>
</feature>
<reference evidence="2 3" key="1">
    <citation type="submission" date="2019-03" db="EMBL/GenBank/DDBJ databases">
        <title>First draft genome of Liparis tanakae, snailfish: a comprehensive survey of snailfish specific genes.</title>
        <authorList>
            <person name="Kim W."/>
            <person name="Song I."/>
            <person name="Jeong J.-H."/>
            <person name="Kim D."/>
            <person name="Kim S."/>
            <person name="Ryu S."/>
            <person name="Song J.Y."/>
            <person name="Lee S.K."/>
        </authorList>
    </citation>
    <scope>NUCLEOTIDE SEQUENCE [LARGE SCALE GENOMIC DNA]</scope>
    <source>
        <tissue evidence="2">Muscle</tissue>
    </source>
</reference>
<accession>A0A4Z2HTB8</accession>
<organism evidence="2 3">
    <name type="scientific">Liparis tanakae</name>
    <name type="common">Tanaka's snailfish</name>
    <dbReference type="NCBI Taxonomy" id="230148"/>
    <lineage>
        <taxon>Eukaryota</taxon>
        <taxon>Metazoa</taxon>
        <taxon>Chordata</taxon>
        <taxon>Craniata</taxon>
        <taxon>Vertebrata</taxon>
        <taxon>Euteleostomi</taxon>
        <taxon>Actinopterygii</taxon>
        <taxon>Neopterygii</taxon>
        <taxon>Teleostei</taxon>
        <taxon>Neoteleostei</taxon>
        <taxon>Acanthomorphata</taxon>
        <taxon>Eupercaria</taxon>
        <taxon>Perciformes</taxon>
        <taxon>Cottioidei</taxon>
        <taxon>Cottales</taxon>
        <taxon>Liparidae</taxon>
        <taxon>Liparis</taxon>
    </lineage>
</organism>
<feature type="compositionally biased region" description="Low complexity" evidence="1">
    <location>
        <begin position="1"/>
        <end position="18"/>
    </location>
</feature>
<dbReference type="Proteomes" id="UP000314294">
    <property type="component" value="Unassembled WGS sequence"/>
</dbReference>
<proteinExistence type="predicted"/>
<evidence type="ECO:0000313" key="3">
    <source>
        <dbReference type="Proteomes" id="UP000314294"/>
    </source>
</evidence>
<feature type="region of interest" description="Disordered" evidence="1">
    <location>
        <begin position="149"/>
        <end position="297"/>
    </location>
</feature>
<keyword evidence="3" id="KW-1185">Reference proteome</keyword>
<comment type="caution">
    <text evidence="2">The sequence shown here is derived from an EMBL/GenBank/DDBJ whole genome shotgun (WGS) entry which is preliminary data.</text>
</comment>